<evidence type="ECO:0000313" key="1">
    <source>
        <dbReference type="EMBL" id="SVB88911.1"/>
    </source>
</evidence>
<proteinExistence type="predicted"/>
<name>A0A382HQY2_9ZZZZ</name>
<sequence length="89" mass="10536">MRNSFHMKLMDLYRELTKVGHDDISFVANVVYERYGRERKKMLAGLYRLYTGNGYVPMDIRFAQNSFDILICTRRDAFPDGTEISEMRT</sequence>
<organism evidence="1">
    <name type="scientific">marine metagenome</name>
    <dbReference type="NCBI Taxonomy" id="408172"/>
    <lineage>
        <taxon>unclassified sequences</taxon>
        <taxon>metagenomes</taxon>
        <taxon>ecological metagenomes</taxon>
    </lineage>
</organism>
<gene>
    <name evidence="1" type="ORF">METZ01_LOCUS241765</name>
</gene>
<protein>
    <submittedName>
        <fullName evidence="1">Uncharacterized protein</fullName>
    </submittedName>
</protein>
<dbReference type="EMBL" id="UINC01062361">
    <property type="protein sequence ID" value="SVB88911.1"/>
    <property type="molecule type" value="Genomic_DNA"/>
</dbReference>
<reference evidence="1" key="1">
    <citation type="submission" date="2018-05" db="EMBL/GenBank/DDBJ databases">
        <authorList>
            <person name="Lanie J.A."/>
            <person name="Ng W.-L."/>
            <person name="Kazmierczak K.M."/>
            <person name="Andrzejewski T.M."/>
            <person name="Davidsen T.M."/>
            <person name="Wayne K.J."/>
            <person name="Tettelin H."/>
            <person name="Glass J.I."/>
            <person name="Rusch D."/>
            <person name="Podicherti R."/>
            <person name="Tsui H.-C.T."/>
            <person name="Winkler M.E."/>
        </authorList>
    </citation>
    <scope>NUCLEOTIDE SEQUENCE</scope>
</reference>
<accession>A0A382HQY2</accession>
<dbReference type="AlphaFoldDB" id="A0A382HQY2"/>
<feature type="non-terminal residue" evidence="1">
    <location>
        <position position="89"/>
    </location>
</feature>